<dbReference type="RefSeq" id="WP_148137117.1">
    <property type="nucleotide sequence ID" value="NZ_CP017634.1"/>
</dbReference>
<dbReference type="OrthoDB" id="5430678at2"/>
<organism evidence="2 3">
    <name type="scientific">Formimonas warabiya</name>
    <dbReference type="NCBI Taxonomy" id="1761012"/>
    <lineage>
        <taxon>Bacteria</taxon>
        <taxon>Bacillati</taxon>
        <taxon>Bacillota</taxon>
        <taxon>Clostridia</taxon>
        <taxon>Eubacteriales</taxon>
        <taxon>Peptococcaceae</taxon>
        <taxon>Candidatus Formimonas</taxon>
    </lineage>
</organism>
<name>A0A3G1KZC2_FORW1</name>
<evidence type="ECO:0000313" key="2">
    <source>
        <dbReference type="EMBL" id="ATW27739.1"/>
    </source>
</evidence>
<feature type="domain" description="DUF1638" evidence="1">
    <location>
        <begin position="28"/>
        <end position="178"/>
    </location>
</feature>
<dbReference type="Proteomes" id="UP000323521">
    <property type="component" value="Chromosome"/>
</dbReference>
<sequence>MAKNLVCCGILEQEIRHLLKDRQTNIKFIDPGQHVDLASLAGALAKTAGEIDGSDTAFVIGQHCHPDMADLISGKGNIVQAKNCIEMLIGDDLAKYDGEARTFYITAGWLENWRKIFIDGLKWDAVDARQNFGFYDRILLLDTGLAPIDEEKVLEFFEYTEVPIEIVSINLDHFRKILEDTIGR</sequence>
<gene>
    <name evidence="2" type="ORF">DCMF_25955</name>
</gene>
<reference evidence="2 3" key="1">
    <citation type="submission" date="2016-10" db="EMBL/GenBank/DDBJ databases">
        <title>Complete Genome Sequence of Peptococcaceae strain DCMF.</title>
        <authorList>
            <person name="Edwards R.J."/>
            <person name="Holland S.I."/>
            <person name="Deshpande N.P."/>
            <person name="Wong Y.K."/>
            <person name="Ertan H."/>
            <person name="Manefield M."/>
            <person name="Russell T.L."/>
            <person name="Lee M.J."/>
        </authorList>
    </citation>
    <scope>NUCLEOTIDE SEQUENCE [LARGE SCALE GENOMIC DNA]</scope>
    <source>
        <strain evidence="2 3">DCMF</strain>
    </source>
</reference>
<dbReference type="EMBL" id="CP017634">
    <property type="protein sequence ID" value="ATW27739.1"/>
    <property type="molecule type" value="Genomic_DNA"/>
</dbReference>
<evidence type="ECO:0000313" key="3">
    <source>
        <dbReference type="Proteomes" id="UP000323521"/>
    </source>
</evidence>
<dbReference type="Pfam" id="PF07796">
    <property type="entry name" value="DUF1638"/>
    <property type="match status" value="1"/>
</dbReference>
<evidence type="ECO:0000259" key="1">
    <source>
        <dbReference type="Pfam" id="PF07796"/>
    </source>
</evidence>
<protein>
    <recommendedName>
        <fullName evidence="1">DUF1638 domain-containing protein</fullName>
    </recommendedName>
</protein>
<proteinExistence type="predicted"/>
<accession>A0A3G1KZC2</accession>
<keyword evidence="3" id="KW-1185">Reference proteome</keyword>
<dbReference type="InterPro" id="IPR012437">
    <property type="entry name" value="DUF1638"/>
</dbReference>
<dbReference type="KEGG" id="fwa:DCMF_25955"/>
<dbReference type="AlphaFoldDB" id="A0A3G1KZC2"/>